<organism evidence="7 8">
    <name type="scientific">Kiloniella antarctica</name>
    <dbReference type="NCBI Taxonomy" id="1550907"/>
    <lineage>
        <taxon>Bacteria</taxon>
        <taxon>Pseudomonadati</taxon>
        <taxon>Pseudomonadota</taxon>
        <taxon>Alphaproteobacteria</taxon>
        <taxon>Rhodospirillales</taxon>
        <taxon>Kiloniellaceae</taxon>
        <taxon>Kiloniella</taxon>
    </lineage>
</organism>
<protein>
    <submittedName>
        <fullName evidence="7">MarR family winged helix-turn-helix transcriptional regulator</fullName>
    </submittedName>
</protein>
<dbReference type="PANTHER" id="PTHR33164">
    <property type="entry name" value="TRANSCRIPTIONAL REGULATOR, MARR FAMILY"/>
    <property type="match status" value="1"/>
</dbReference>
<comment type="caution">
    <text evidence="7">The sequence shown here is derived from an EMBL/GenBank/DDBJ whole genome shotgun (WGS) entry which is preliminary data.</text>
</comment>
<evidence type="ECO:0000256" key="4">
    <source>
        <dbReference type="ARBA" id="ARBA00023125"/>
    </source>
</evidence>
<evidence type="ECO:0000313" key="8">
    <source>
        <dbReference type="Proteomes" id="UP001597294"/>
    </source>
</evidence>
<dbReference type="InterPro" id="IPR036388">
    <property type="entry name" value="WH-like_DNA-bd_sf"/>
</dbReference>
<name>A0ABW5BMJ6_9PROT</name>
<dbReference type="Proteomes" id="UP001597294">
    <property type="component" value="Unassembled WGS sequence"/>
</dbReference>
<comment type="subcellular location">
    <subcellularLocation>
        <location evidence="1">Cytoplasm</location>
    </subcellularLocation>
</comment>
<feature type="domain" description="HTH marR-type" evidence="6">
    <location>
        <begin position="22"/>
        <end position="152"/>
    </location>
</feature>
<evidence type="ECO:0000256" key="2">
    <source>
        <dbReference type="ARBA" id="ARBA00022490"/>
    </source>
</evidence>
<dbReference type="InterPro" id="IPR055166">
    <property type="entry name" value="Transc_reg_Sar_Rot_HTH"/>
</dbReference>
<dbReference type="SUPFAM" id="SSF46785">
    <property type="entry name" value="Winged helix' DNA-binding domain"/>
    <property type="match status" value="1"/>
</dbReference>
<dbReference type="Gene3D" id="1.10.10.10">
    <property type="entry name" value="Winged helix-like DNA-binding domain superfamily/Winged helix DNA-binding domain"/>
    <property type="match status" value="1"/>
</dbReference>
<dbReference type="InterPro" id="IPR036390">
    <property type="entry name" value="WH_DNA-bd_sf"/>
</dbReference>
<gene>
    <name evidence="7" type="ORF">ACFSKO_10935</name>
</gene>
<dbReference type="RefSeq" id="WP_380251413.1">
    <property type="nucleotide sequence ID" value="NZ_JBHUII010000004.1"/>
</dbReference>
<keyword evidence="2" id="KW-0963">Cytoplasm</keyword>
<reference evidence="8" key="1">
    <citation type="journal article" date="2019" name="Int. J. Syst. Evol. Microbiol.">
        <title>The Global Catalogue of Microorganisms (GCM) 10K type strain sequencing project: providing services to taxonomists for standard genome sequencing and annotation.</title>
        <authorList>
            <consortium name="The Broad Institute Genomics Platform"/>
            <consortium name="The Broad Institute Genome Sequencing Center for Infectious Disease"/>
            <person name="Wu L."/>
            <person name="Ma J."/>
        </authorList>
    </citation>
    <scope>NUCLEOTIDE SEQUENCE [LARGE SCALE GENOMIC DNA]</scope>
    <source>
        <strain evidence="8">CGMCC 4.7192</strain>
    </source>
</reference>
<keyword evidence="4" id="KW-0238">DNA-binding</keyword>
<dbReference type="Pfam" id="PF22381">
    <property type="entry name" value="Staph_reg_Sar_Rot"/>
    <property type="match status" value="1"/>
</dbReference>
<dbReference type="CDD" id="cd00090">
    <property type="entry name" value="HTH_ARSR"/>
    <property type="match status" value="1"/>
</dbReference>
<evidence type="ECO:0000256" key="1">
    <source>
        <dbReference type="ARBA" id="ARBA00004496"/>
    </source>
</evidence>
<evidence type="ECO:0000313" key="7">
    <source>
        <dbReference type="EMBL" id="MFD2206133.1"/>
    </source>
</evidence>
<evidence type="ECO:0000256" key="3">
    <source>
        <dbReference type="ARBA" id="ARBA00023015"/>
    </source>
</evidence>
<dbReference type="EMBL" id="JBHUII010000004">
    <property type="protein sequence ID" value="MFD2206133.1"/>
    <property type="molecule type" value="Genomic_DNA"/>
</dbReference>
<keyword evidence="5" id="KW-0804">Transcription</keyword>
<sequence length="158" mass="17416">MSPKKQTSAPPVTKPSGVSLLDEQLCFALYSNSQAIIKKYQPYLKGMNLTYPQYLVYLALETKSETTVNALGKDLGLDSGTLSPLLKRMEANGYVNRNRAAEDERRVMVNLTPAARALSEDIIEMQQAVACSTGLDTNEFRTLLAQLHSLGKKMAETD</sequence>
<dbReference type="PANTHER" id="PTHR33164:SF5">
    <property type="entry name" value="ORGANIC HYDROPEROXIDE RESISTANCE TRANSCRIPTIONAL REGULATOR"/>
    <property type="match status" value="1"/>
</dbReference>
<dbReference type="InterPro" id="IPR000835">
    <property type="entry name" value="HTH_MarR-typ"/>
</dbReference>
<proteinExistence type="predicted"/>
<dbReference type="SMART" id="SM00347">
    <property type="entry name" value="HTH_MARR"/>
    <property type="match status" value="1"/>
</dbReference>
<keyword evidence="8" id="KW-1185">Reference proteome</keyword>
<dbReference type="InterPro" id="IPR011991">
    <property type="entry name" value="ArsR-like_HTH"/>
</dbReference>
<keyword evidence="3" id="KW-0805">Transcription regulation</keyword>
<accession>A0ABW5BMJ6</accession>
<evidence type="ECO:0000256" key="5">
    <source>
        <dbReference type="ARBA" id="ARBA00023163"/>
    </source>
</evidence>
<evidence type="ECO:0000259" key="6">
    <source>
        <dbReference type="PROSITE" id="PS50995"/>
    </source>
</evidence>
<dbReference type="PROSITE" id="PS50995">
    <property type="entry name" value="HTH_MARR_2"/>
    <property type="match status" value="1"/>
</dbReference>
<dbReference type="InterPro" id="IPR039422">
    <property type="entry name" value="MarR/SlyA-like"/>
</dbReference>